<evidence type="ECO:0000313" key="4">
    <source>
        <dbReference type="EMBL" id="WZC48418.1"/>
    </source>
</evidence>
<reference evidence="5" key="1">
    <citation type="submission" date="2024-04" db="EMBL/GenBank/DDBJ databases">
        <title>Phylogenomic analyses of a clade within the roseobacter group suggest taxonomic reassignments of species of the genera Aestuariivita, Citreicella, Loktanella, Nautella, Pelagibaca, Ruegeria, Thalassobius, Thiobacimonas and Tropicibacter, and the proposal o.</title>
        <authorList>
            <person name="Jeon C.O."/>
        </authorList>
    </citation>
    <scope>NUCLEOTIDE SEQUENCE [LARGE SCALE GENOMIC DNA]</scope>
    <source>
        <strain evidence="5">BS5-3</strain>
    </source>
</reference>
<dbReference type="PANTHER" id="PTHR24189:SF50">
    <property type="entry name" value="ANKYRIN REPEAT AND SOCS BOX PROTEIN 2"/>
    <property type="match status" value="1"/>
</dbReference>
<sequence>MTDETAKKLQVQIDDDSLKMLPDLPADAAQELLAHVLTTLDTAQKDAAPSSAEMEGHIQGLQDMAALMAQAQAAEAAGDTKLLAALSRKISQAAGTNRAPAPHPPVFDAVDMGDLDAVLACLQTTEVNTPYGEFGATVLYYAVSTSGILVSFPIMHALLDHGADPCIGLAAGGSVLHGFGFGSYQPHQVDDLEKVIRRCVTLGADLELHTGQLHWTPLHYALAELNRPVCKALLRVGADPNATVSTKAAGVTAGVTALGMAAGWPDMFALLLAYGADPHQPDGWGRSPKAMLEQRIAESSDAGHRAKYQACLQLLPG</sequence>
<gene>
    <name evidence="4" type="ORF">AABB29_16370</name>
</gene>
<evidence type="ECO:0000313" key="5">
    <source>
        <dbReference type="Proteomes" id="UP001440612"/>
    </source>
</evidence>
<dbReference type="RefSeq" id="WP_341366534.1">
    <property type="nucleotide sequence ID" value="NZ_CP150951.2"/>
</dbReference>
<feature type="repeat" description="ANK" evidence="3">
    <location>
        <begin position="213"/>
        <end position="245"/>
    </location>
</feature>
<evidence type="ECO:0000256" key="1">
    <source>
        <dbReference type="ARBA" id="ARBA00022737"/>
    </source>
</evidence>
<evidence type="ECO:0000256" key="2">
    <source>
        <dbReference type="ARBA" id="ARBA00023043"/>
    </source>
</evidence>
<dbReference type="Proteomes" id="UP001440612">
    <property type="component" value="Chromosome"/>
</dbReference>
<dbReference type="InterPro" id="IPR050745">
    <property type="entry name" value="Multifunctional_regulatory"/>
</dbReference>
<accession>A0ABZ2V1W9</accession>
<dbReference type="PANTHER" id="PTHR24189">
    <property type="entry name" value="MYOTROPHIN"/>
    <property type="match status" value="1"/>
</dbReference>
<keyword evidence="2 3" id="KW-0040">ANK repeat</keyword>
<keyword evidence="5" id="KW-1185">Reference proteome</keyword>
<dbReference type="PROSITE" id="PS50088">
    <property type="entry name" value="ANK_REPEAT"/>
    <property type="match status" value="1"/>
</dbReference>
<dbReference type="SUPFAM" id="SSF48403">
    <property type="entry name" value="Ankyrin repeat"/>
    <property type="match status" value="1"/>
</dbReference>
<dbReference type="Pfam" id="PF00023">
    <property type="entry name" value="Ank"/>
    <property type="match status" value="1"/>
</dbReference>
<dbReference type="Gene3D" id="1.25.40.20">
    <property type="entry name" value="Ankyrin repeat-containing domain"/>
    <property type="match status" value="2"/>
</dbReference>
<dbReference type="InterPro" id="IPR002110">
    <property type="entry name" value="Ankyrin_rpt"/>
</dbReference>
<proteinExistence type="predicted"/>
<dbReference type="SMART" id="SM00248">
    <property type="entry name" value="ANK"/>
    <property type="match status" value="3"/>
</dbReference>
<evidence type="ECO:0000256" key="3">
    <source>
        <dbReference type="PROSITE-ProRule" id="PRU00023"/>
    </source>
</evidence>
<keyword evidence="1" id="KW-0677">Repeat</keyword>
<dbReference type="PROSITE" id="PS50297">
    <property type="entry name" value="ANK_REP_REGION"/>
    <property type="match status" value="1"/>
</dbReference>
<dbReference type="EMBL" id="CP150951">
    <property type="protein sequence ID" value="WZC48418.1"/>
    <property type="molecule type" value="Genomic_DNA"/>
</dbReference>
<dbReference type="InterPro" id="IPR036770">
    <property type="entry name" value="Ankyrin_rpt-contain_sf"/>
</dbReference>
<name>A0ABZ2V1W9_9RHOB</name>
<organism evidence="4 5">
    <name type="scientific">Yoonia phaeophyticola</name>
    <dbReference type="NCBI Taxonomy" id="3137369"/>
    <lineage>
        <taxon>Bacteria</taxon>
        <taxon>Pseudomonadati</taxon>
        <taxon>Pseudomonadota</taxon>
        <taxon>Alphaproteobacteria</taxon>
        <taxon>Rhodobacterales</taxon>
        <taxon>Paracoccaceae</taxon>
        <taxon>Yoonia</taxon>
    </lineage>
</organism>
<protein>
    <submittedName>
        <fullName evidence="4">Ankyrin repeat domain-containing protein</fullName>
    </submittedName>
</protein>